<evidence type="ECO:0000313" key="1">
    <source>
        <dbReference type="EMBL" id="SMX27689.1"/>
    </source>
</evidence>
<keyword evidence="2" id="KW-1185">Reference proteome</keyword>
<organism evidence="1 2">
    <name type="scientific">Pelagimonas phthalicica</name>
    <dbReference type="NCBI Taxonomy" id="1037362"/>
    <lineage>
        <taxon>Bacteria</taxon>
        <taxon>Pseudomonadati</taxon>
        <taxon>Pseudomonadota</taxon>
        <taxon>Alphaproteobacteria</taxon>
        <taxon>Rhodobacterales</taxon>
        <taxon>Roseobacteraceae</taxon>
        <taxon>Pelagimonas</taxon>
    </lineage>
</organism>
<dbReference type="Proteomes" id="UP000225972">
    <property type="component" value="Unassembled WGS sequence"/>
</dbReference>
<evidence type="ECO:0000313" key="2">
    <source>
        <dbReference type="Proteomes" id="UP000225972"/>
    </source>
</evidence>
<proteinExistence type="predicted"/>
<dbReference type="EMBL" id="FXXP01000001">
    <property type="protein sequence ID" value="SMX27689.1"/>
    <property type="molecule type" value="Genomic_DNA"/>
</dbReference>
<dbReference type="AlphaFoldDB" id="A0A238JAR4"/>
<reference evidence="2" key="1">
    <citation type="submission" date="2017-05" db="EMBL/GenBank/DDBJ databases">
        <authorList>
            <person name="Rodrigo-Torres L."/>
            <person name="Arahal R. D."/>
            <person name="Lucena T."/>
        </authorList>
    </citation>
    <scope>NUCLEOTIDE SEQUENCE [LARGE SCALE GENOMIC DNA]</scope>
    <source>
        <strain evidence="2">CECT 8649</strain>
    </source>
</reference>
<accession>A0A238JAR4</accession>
<name>A0A238JAR4_9RHOB</name>
<protein>
    <submittedName>
        <fullName evidence="1">Uncharacterized protein</fullName>
    </submittedName>
</protein>
<sequence>MKQCFYMLKSKRYTRRKFSEKFEGAWTRASLGKPTRFSLKNMSLPTRRKKIRVFCGGDHIFRVGERIPEDLYIQVGAR</sequence>
<gene>
    <name evidence="1" type="ORF">TRP8649_01798</name>
</gene>